<evidence type="ECO:0000256" key="1">
    <source>
        <dbReference type="SAM" id="MobiDB-lite"/>
    </source>
</evidence>
<organism evidence="2 3">
    <name type="scientific">Pararge aegeria aegeria</name>
    <dbReference type="NCBI Taxonomy" id="348720"/>
    <lineage>
        <taxon>Eukaryota</taxon>
        <taxon>Metazoa</taxon>
        <taxon>Ecdysozoa</taxon>
        <taxon>Arthropoda</taxon>
        <taxon>Hexapoda</taxon>
        <taxon>Insecta</taxon>
        <taxon>Pterygota</taxon>
        <taxon>Neoptera</taxon>
        <taxon>Endopterygota</taxon>
        <taxon>Lepidoptera</taxon>
        <taxon>Glossata</taxon>
        <taxon>Ditrysia</taxon>
        <taxon>Papilionoidea</taxon>
        <taxon>Nymphalidae</taxon>
        <taxon>Satyrinae</taxon>
        <taxon>Satyrini</taxon>
        <taxon>Parargina</taxon>
        <taxon>Pararge</taxon>
    </lineage>
</organism>
<name>A0A8S4SD96_9NEOP</name>
<keyword evidence="3" id="KW-1185">Reference proteome</keyword>
<evidence type="ECO:0000313" key="3">
    <source>
        <dbReference type="Proteomes" id="UP000838756"/>
    </source>
</evidence>
<evidence type="ECO:0000313" key="2">
    <source>
        <dbReference type="EMBL" id="CAH2260379.1"/>
    </source>
</evidence>
<proteinExistence type="predicted"/>
<feature type="compositionally biased region" description="Polar residues" evidence="1">
    <location>
        <begin position="34"/>
        <end position="44"/>
    </location>
</feature>
<sequence>MKGRWEPRSESSQEAPSGRRLPPSPPPDVVEPWGSSQGKLSRSPHSPGEPLMWLSASAHPKKKEKNLGNSKKRQYENKFAESI</sequence>
<accession>A0A8S4SD96</accession>
<dbReference type="Proteomes" id="UP000838756">
    <property type="component" value="Unassembled WGS sequence"/>
</dbReference>
<feature type="compositionally biased region" description="Basic and acidic residues" evidence="1">
    <location>
        <begin position="1"/>
        <end position="11"/>
    </location>
</feature>
<comment type="caution">
    <text evidence="2">The sequence shown here is derived from an EMBL/GenBank/DDBJ whole genome shotgun (WGS) entry which is preliminary data.</text>
</comment>
<gene>
    <name evidence="2" type="primary">jg15516</name>
    <name evidence="2" type="ORF">PAEG_LOCUS23708</name>
</gene>
<dbReference type="EMBL" id="CAKXAJ010026165">
    <property type="protein sequence ID" value="CAH2260379.1"/>
    <property type="molecule type" value="Genomic_DNA"/>
</dbReference>
<protein>
    <submittedName>
        <fullName evidence="2">Jg15516 protein</fullName>
    </submittedName>
</protein>
<feature type="compositionally biased region" description="Basic and acidic residues" evidence="1">
    <location>
        <begin position="73"/>
        <end position="83"/>
    </location>
</feature>
<feature type="region of interest" description="Disordered" evidence="1">
    <location>
        <begin position="1"/>
        <end position="83"/>
    </location>
</feature>
<dbReference type="AlphaFoldDB" id="A0A8S4SD96"/>
<reference evidence="2" key="1">
    <citation type="submission" date="2022-03" db="EMBL/GenBank/DDBJ databases">
        <authorList>
            <person name="Lindestad O."/>
        </authorList>
    </citation>
    <scope>NUCLEOTIDE SEQUENCE</scope>
</reference>